<reference evidence="2" key="1">
    <citation type="submission" date="2023-06" db="EMBL/GenBank/DDBJ databases">
        <title>Genome-scale phylogeny and comparative genomics of the fungal order Sordariales.</title>
        <authorList>
            <consortium name="Lawrence Berkeley National Laboratory"/>
            <person name="Hensen N."/>
            <person name="Bonometti L."/>
            <person name="Westerberg I."/>
            <person name="Brannstrom I.O."/>
            <person name="Guillou S."/>
            <person name="Cros-Aarteil S."/>
            <person name="Calhoun S."/>
            <person name="Haridas S."/>
            <person name="Kuo A."/>
            <person name="Mondo S."/>
            <person name="Pangilinan J."/>
            <person name="Riley R."/>
            <person name="Labutti K."/>
            <person name="Andreopoulos B."/>
            <person name="Lipzen A."/>
            <person name="Chen C."/>
            <person name="Yanf M."/>
            <person name="Daum C."/>
            <person name="Ng V."/>
            <person name="Clum A."/>
            <person name="Steindorff A."/>
            <person name="Ohm R."/>
            <person name="Martin F."/>
            <person name="Silar P."/>
            <person name="Natvig D."/>
            <person name="Lalanne C."/>
            <person name="Gautier V."/>
            <person name="Ament-Velasquez S.L."/>
            <person name="Kruys A."/>
            <person name="Hutchinson M.I."/>
            <person name="Powell A.J."/>
            <person name="Barry K."/>
            <person name="Miller A.N."/>
            <person name="Grigoriev I.V."/>
            <person name="Debuchy R."/>
            <person name="Gladieux P."/>
            <person name="Thoren M.H."/>
            <person name="Johannesson H."/>
        </authorList>
    </citation>
    <scope>NUCLEOTIDE SEQUENCE</scope>
    <source>
        <strain evidence="2">SMH4607-1</strain>
    </source>
</reference>
<comment type="caution">
    <text evidence="2">The sequence shown here is derived from an EMBL/GenBank/DDBJ whole genome shotgun (WGS) entry which is preliminary data.</text>
</comment>
<evidence type="ECO:0000256" key="1">
    <source>
        <dbReference type="SAM" id="SignalP"/>
    </source>
</evidence>
<evidence type="ECO:0000313" key="2">
    <source>
        <dbReference type="EMBL" id="KAK0711658.1"/>
    </source>
</evidence>
<keyword evidence="1" id="KW-0732">Signal</keyword>
<evidence type="ECO:0000313" key="3">
    <source>
        <dbReference type="Proteomes" id="UP001172102"/>
    </source>
</evidence>
<name>A0AA40A9M5_9PEZI</name>
<protein>
    <recommendedName>
        <fullName evidence="4">Secreted protein</fullName>
    </recommendedName>
</protein>
<organism evidence="2 3">
    <name type="scientific">Lasiosphaeris hirsuta</name>
    <dbReference type="NCBI Taxonomy" id="260670"/>
    <lineage>
        <taxon>Eukaryota</taxon>
        <taxon>Fungi</taxon>
        <taxon>Dikarya</taxon>
        <taxon>Ascomycota</taxon>
        <taxon>Pezizomycotina</taxon>
        <taxon>Sordariomycetes</taxon>
        <taxon>Sordariomycetidae</taxon>
        <taxon>Sordariales</taxon>
        <taxon>Lasiosphaeriaceae</taxon>
        <taxon>Lasiosphaeris</taxon>
    </lineage>
</organism>
<feature type="chain" id="PRO_5041467863" description="Secreted protein" evidence="1">
    <location>
        <begin position="20"/>
        <end position="93"/>
    </location>
</feature>
<evidence type="ECO:0008006" key="4">
    <source>
        <dbReference type="Google" id="ProtNLM"/>
    </source>
</evidence>
<dbReference type="Proteomes" id="UP001172102">
    <property type="component" value="Unassembled WGS sequence"/>
</dbReference>
<sequence>MRWQLCGKPPLLVCLGATATLTGQVQKQDKLADSQPSLLHRHYTMQCAYTWQHAARYAAPSSRLQCSCLQTAIRTSVSACVCTRLTIEPRGMA</sequence>
<feature type="signal peptide" evidence="1">
    <location>
        <begin position="1"/>
        <end position="19"/>
    </location>
</feature>
<proteinExistence type="predicted"/>
<dbReference type="AlphaFoldDB" id="A0AA40A9M5"/>
<gene>
    <name evidence="2" type="ORF">B0H67DRAFT_298216</name>
</gene>
<keyword evidence="3" id="KW-1185">Reference proteome</keyword>
<dbReference type="EMBL" id="JAUKUA010000005">
    <property type="protein sequence ID" value="KAK0711658.1"/>
    <property type="molecule type" value="Genomic_DNA"/>
</dbReference>
<accession>A0AA40A9M5</accession>